<proteinExistence type="predicted"/>
<sequence length="116" mass="14086">MVNHREAFWNQLTGANTNTIKGNWIRDRSHRQLKGTKLWMYRSYFMEYSYRQIFHEEKLKKKLGRCLDHIRDVYNTYSDCHFVERLKLMKGDIRMPHEPQAILLKSKTNESDTSNF</sequence>
<reference evidence="2 3" key="1">
    <citation type="journal article" date="2014" name="Genome Biol. Evol.">
        <title>The genome of the myxosporean Thelohanellus kitauei shows adaptations to nutrient acquisition within its fish host.</title>
        <authorList>
            <person name="Yang Y."/>
            <person name="Xiong J."/>
            <person name="Zhou Z."/>
            <person name="Huo F."/>
            <person name="Miao W."/>
            <person name="Ran C."/>
            <person name="Liu Y."/>
            <person name="Zhang J."/>
            <person name="Feng J."/>
            <person name="Wang M."/>
            <person name="Wang M."/>
            <person name="Wang L."/>
            <person name="Yao B."/>
        </authorList>
    </citation>
    <scope>NUCLEOTIDE SEQUENCE [LARGE SCALE GENOMIC DNA]</scope>
    <source>
        <strain evidence="2">Wuqing</strain>
    </source>
</reference>
<comment type="caution">
    <text evidence="2">The sequence shown here is derived from an EMBL/GenBank/DDBJ whole genome shotgun (WGS) entry which is preliminary data.</text>
</comment>
<keyword evidence="3" id="KW-1185">Reference proteome</keyword>
<dbReference type="AlphaFoldDB" id="A0A0C2N706"/>
<name>A0A0C2N706_THEKT</name>
<evidence type="ECO:0000313" key="3">
    <source>
        <dbReference type="Proteomes" id="UP000031668"/>
    </source>
</evidence>
<organism evidence="2 3">
    <name type="scientific">Thelohanellus kitauei</name>
    <name type="common">Myxosporean</name>
    <dbReference type="NCBI Taxonomy" id="669202"/>
    <lineage>
        <taxon>Eukaryota</taxon>
        <taxon>Metazoa</taxon>
        <taxon>Cnidaria</taxon>
        <taxon>Myxozoa</taxon>
        <taxon>Myxosporea</taxon>
        <taxon>Bivalvulida</taxon>
        <taxon>Platysporina</taxon>
        <taxon>Myxobolidae</taxon>
        <taxon>Thelohanellus</taxon>
    </lineage>
</organism>
<evidence type="ECO:0000313" key="1">
    <source>
        <dbReference type="EMBL" id="KII61186.1"/>
    </source>
</evidence>
<gene>
    <name evidence="1" type="ORF">RF11_11271</name>
    <name evidence="2" type="ORF">RF11_15322</name>
</gene>
<dbReference type="EMBL" id="JWZT01001401">
    <property type="protein sequence ID" value="KII72085.1"/>
    <property type="molecule type" value="Genomic_DNA"/>
</dbReference>
<dbReference type="OrthoDB" id="10067637at2759"/>
<accession>A0A0C2N706</accession>
<dbReference type="EMBL" id="JWZT01005374">
    <property type="protein sequence ID" value="KII61186.1"/>
    <property type="molecule type" value="Genomic_DNA"/>
</dbReference>
<dbReference type="Proteomes" id="UP000031668">
    <property type="component" value="Unassembled WGS sequence"/>
</dbReference>
<protein>
    <submittedName>
        <fullName evidence="2">Uncharacterized protein</fullName>
    </submittedName>
</protein>
<evidence type="ECO:0000313" key="2">
    <source>
        <dbReference type="EMBL" id="KII72085.1"/>
    </source>
</evidence>